<feature type="non-terminal residue" evidence="2">
    <location>
        <position position="1"/>
    </location>
</feature>
<organism evidence="2 3">
    <name type="scientific">Haematococcus lacustris</name>
    <name type="common">Green alga</name>
    <name type="synonym">Haematococcus pluvialis</name>
    <dbReference type="NCBI Taxonomy" id="44745"/>
    <lineage>
        <taxon>Eukaryota</taxon>
        <taxon>Viridiplantae</taxon>
        <taxon>Chlorophyta</taxon>
        <taxon>core chlorophytes</taxon>
        <taxon>Chlorophyceae</taxon>
        <taxon>CS clade</taxon>
        <taxon>Chlamydomonadales</taxon>
        <taxon>Haematococcaceae</taxon>
        <taxon>Haematococcus</taxon>
    </lineage>
</organism>
<keyword evidence="3" id="KW-1185">Reference proteome</keyword>
<name>A0A699YSH5_HAELA</name>
<comment type="caution">
    <text evidence="2">The sequence shown here is derived from an EMBL/GenBank/DDBJ whole genome shotgun (WGS) entry which is preliminary data.</text>
</comment>
<evidence type="ECO:0000256" key="1">
    <source>
        <dbReference type="SAM" id="MobiDB-lite"/>
    </source>
</evidence>
<dbReference type="GO" id="GO:0016811">
    <property type="term" value="F:hydrolase activity, acting on carbon-nitrogen (but not peptide) bonds, in linear amides"/>
    <property type="evidence" value="ECO:0007669"/>
    <property type="project" value="InterPro"/>
</dbReference>
<accession>A0A699YSH5</accession>
<reference evidence="2 3" key="1">
    <citation type="submission" date="2020-02" db="EMBL/GenBank/DDBJ databases">
        <title>Draft genome sequence of Haematococcus lacustris strain NIES-144.</title>
        <authorList>
            <person name="Morimoto D."/>
            <person name="Nakagawa S."/>
            <person name="Yoshida T."/>
            <person name="Sawayama S."/>
        </authorList>
    </citation>
    <scope>NUCLEOTIDE SEQUENCE [LARGE SCALE GENOMIC DNA]</scope>
    <source>
        <strain evidence="2 3">NIES-144</strain>
    </source>
</reference>
<dbReference type="Pfam" id="PF03069">
    <property type="entry name" value="FmdA_AmdA"/>
    <property type="match status" value="2"/>
</dbReference>
<gene>
    <name evidence="2" type="ORF">HaLaN_05101</name>
</gene>
<feature type="region of interest" description="Disordered" evidence="1">
    <location>
        <begin position="209"/>
        <end position="229"/>
    </location>
</feature>
<sequence length="229" mass="24820">MKKPKETLVKVDINKPGNEQPTPLHNRWHPDIPPVGTAEVDQMYRIECIVVDKSGAPALPGDLLVVEISNIGALEGSEWGYCGIFDRENGGGFLTDHFPNACKASSGRQGTAGGKAVWDFEGIYCSSRHIPGVRFAGIIHPGLIGTAPSHELLEIWNKRETQLVEEGDKAITLGGILHSRPLALLPEPEGALLGSLTREHPDWERIAKSGSRTIPPRENGGNCDIKNLT</sequence>
<evidence type="ECO:0000313" key="3">
    <source>
        <dbReference type="Proteomes" id="UP000485058"/>
    </source>
</evidence>
<feature type="non-terminal residue" evidence="2">
    <location>
        <position position="229"/>
    </location>
</feature>
<dbReference type="PANTHER" id="PTHR31891">
    <property type="entry name" value="FORMAMIDASE C869.04-RELATED"/>
    <property type="match status" value="1"/>
</dbReference>
<protein>
    <submittedName>
        <fullName evidence="2">Formamidase</fullName>
    </submittedName>
</protein>
<dbReference type="InterPro" id="IPR004304">
    <property type="entry name" value="FmdA_AmdA"/>
</dbReference>
<dbReference type="PANTHER" id="PTHR31891:SF1">
    <property type="entry name" value="FORMAMIDASE C869.04-RELATED"/>
    <property type="match status" value="1"/>
</dbReference>
<dbReference type="Proteomes" id="UP000485058">
    <property type="component" value="Unassembled WGS sequence"/>
</dbReference>
<dbReference type="EMBL" id="BLLF01000271">
    <property type="protein sequence ID" value="GFH09876.1"/>
    <property type="molecule type" value="Genomic_DNA"/>
</dbReference>
<dbReference type="SUPFAM" id="SSF141130">
    <property type="entry name" value="Acetamidase/Formamidase-like"/>
    <property type="match status" value="1"/>
</dbReference>
<proteinExistence type="predicted"/>
<dbReference type="AlphaFoldDB" id="A0A699YSH5"/>
<evidence type="ECO:0000313" key="2">
    <source>
        <dbReference type="EMBL" id="GFH09876.1"/>
    </source>
</evidence>